<evidence type="ECO:0000313" key="2">
    <source>
        <dbReference type="Proteomes" id="UP000591272"/>
    </source>
</evidence>
<dbReference type="RefSeq" id="WP_179832184.1">
    <property type="nucleotide sequence ID" value="NZ_BMRD01000006.1"/>
</dbReference>
<dbReference type="EMBL" id="JACCBT010000001">
    <property type="protein sequence ID" value="NYE10690.1"/>
    <property type="molecule type" value="Genomic_DNA"/>
</dbReference>
<name>A0A7Y9KAW7_9ACTN</name>
<dbReference type="Proteomes" id="UP000591272">
    <property type="component" value="Unassembled WGS sequence"/>
</dbReference>
<protein>
    <submittedName>
        <fullName evidence="1">Uncharacterized protein</fullName>
    </submittedName>
</protein>
<proteinExistence type="predicted"/>
<gene>
    <name evidence="1" type="ORF">BJ999_000986</name>
</gene>
<accession>A0A7Y9KAW7</accession>
<dbReference type="AlphaFoldDB" id="A0A7Y9KAW7"/>
<reference evidence="1 2" key="1">
    <citation type="submission" date="2020-07" db="EMBL/GenBank/DDBJ databases">
        <title>Sequencing the genomes of 1000 actinobacteria strains.</title>
        <authorList>
            <person name="Klenk H.-P."/>
        </authorList>
    </citation>
    <scope>NUCLEOTIDE SEQUENCE [LARGE SCALE GENOMIC DNA]</scope>
    <source>
        <strain evidence="1 2">DSM 43461</strain>
    </source>
</reference>
<organism evidence="1 2">
    <name type="scientific">Actinomadura citrea</name>
    <dbReference type="NCBI Taxonomy" id="46158"/>
    <lineage>
        <taxon>Bacteria</taxon>
        <taxon>Bacillati</taxon>
        <taxon>Actinomycetota</taxon>
        <taxon>Actinomycetes</taxon>
        <taxon>Streptosporangiales</taxon>
        <taxon>Thermomonosporaceae</taxon>
        <taxon>Actinomadura</taxon>
    </lineage>
</organism>
<evidence type="ECO:0000313" key="1">
    <source>
        <dbReference type="EMBL" id="NYE10690.1"/>
    </source>
</evidence>
<sequence length="79" mass="8887">MADAMRSLPGRFQDRLPASTLRRVTDSAARGRWEKAMGELLMGLYMRDAPVSAVEREELGDALHVLGVPAHRLDRLRSR</sequence>
<keyword evidence="2" id="KW-1185">Reference proteome</keyword>
<comment type="caution">
    <text evidence="1">The sequence shown here is derived from an EMBL/GenBank/DDBJ whole genome shotgun (WGS) entry which is preliminary data.</text>
</comment>